<dbReference type="InterPro" id="IPR035959">
    <property type="entry name" value="RutC-like_sf"/>
</dbReference>
<dbReference type="CDD" id="cd00448">
    <property type="entry name" value="YjgF_YER057c_UK114_family"/>
    <property type="match status" value="1"/>
</dbReference>
<comment type="caution">
    <text evidence="2">The sequence shown here is derived from an EMBL/GenBank/DDBJ whole genome shotgun (WGS) entry which is preliminary data.</text>
</comment>
<dbReference type="EMBL" id="JACHWR010000001">
    <property type="protein sequence ID" value="MBB3041691.1"/>
    <property type="molecule type" value="Genomic_DNA"/>
</dbReference>
<dbReference type="SUPFAM" id="SSF55298">
    <property type="entry name" value="YjgF-like"/>
    <property type="match status" value="1"/>
</dbReference>
<evidence type="ECO:0000313" key="3">
    <source>
        <dbReference type="Proteomes" id="UP000589626"/>
    </source>
</evidence>
<protein>
    <submittedName>
        <fullName evidence="2">Enamine deaminase RidA (YjgF/YER057c/UK114 family)</fullName>
    </submittedName>
</protein>
<dbReference type="Proteomes" id="UP000589626">
    <property type="component" value="Unassembled WGS sequence"/>
</dbReference>
<dbReference type="AlphaFoldDB" id="A0A7W4VTU4"/>
<dbReference type="InterPro" id="IPR006175">
    <property type="entry name" value="YjgF/YER057c/UK114"/>
</dbReference>
<organism evidence="2 3">
    <name type="scientific">Nocardioides soli</name>
    <dbReference type="NCBI Taxonomy" id="1036020"/>
    <lineage>
        <taxon>Bacteria</taxon>
        <taxon>Bacillati</taxon>
        <taxon>Actinomycetota</taxon>
        <taxon>Actinomycetes</taxon>
        <taxon>Propionibacteriales</taxon>
        <taxon>Nocardioidaceae</taxon>
        <taxon>Nocardioides</taxon>
    </lineage>
</organism>
<dbReference type="Gene3D" id="3.30.1330.40">
    <property type="entry name" value="RutC-like"/>
    <property type="match status" value="1"/>
</dbReference>
<gene>
    <name evidence="2" type="ORF">FHU40_001492</name>
</gene>
<evidence type="ECO:0000313" key="2">
    <source>
        <dbReference type="EMBL" id="MBB3041691.1"/>
    </source>
</evidence>
<dbReference type="PANTHER" id="PTHR11803">
    <property type="entry name" value="2-IMINOBUTANOATE/2-IMINOPROPANOATE DEAMINASE RIDA"/>
    <property type="match status" value="1"/>
</dbReference>
<proteinExistence type="inferred from homology"/>
<dbReference type="GO" id="GO:0019239">
    <property type="term" value="F:deaminase activity"/>
    <property type="evidence" value="ECO:0007669"/>
    <property type="project" value="TreeGrafter"/>
</dbReference>
<name>A0A7W4VTU4_9ACTN</name>
<dbReference type="Pfam" id="PF01042">
    <property type="entry name" value="Ribonuc_L-PSP"/>
    <property type="match status" value="1"/>
</dbReference>
<sequence length="125" mass="13198">MDGVIDTGLAQVTRVGEHVYLSGQLALDPDGRIDAPGDCGRQATRCFRNIEGILAAVGGRMSDVVKVVCYLTDAADLAAYAEARRRFLPTVPASTAVVVKALLHEDALLEVDVTAVLPPLPTRIG</sequence>
<accession>A0A7W4VTU4</accession>
<evidence type="ECO:0000256" key="1">
    <source>
        <dbReference type="ARBA" id="ARBA00010552"/>
    </source>
</evidence>
<reference evidence="2 3" key="1">
    <citation type="submission" date="2020-08" db="EMBL/GenBank/DDBJ databases">
        <title>Sequencing the genomes of 1000 actinobacteria strains.</title>
        <authorList>
            <person name="Klenk H.-P."/>
        </authorList>
    </citation>
    <scope>NUCLEOTIDE SEQUENCE [LARGE SCALE GENOMIC DNA]</scope>
    <source>
        <strain evidence="2 3">DSM 105498</strain>
    </source>
</reference>
<dbReference type="RefSeq" id="WP_183591569.1">
    <property type="nucleotide sequence ID" value="NZ_JACHWR010000001.1"/>
</dbReference>
<dbReference type="GO" id="GO:0005829">
    <property type="term" value="C:cytosol"/>
    <property type="evidence" value="ECO:0007669"/>
    <property type="project" value="TreeGrafter"/>
</dbReference>
<keyword evidence="3" id="KW-1185">Reference proteome</keyword>
<dbReference type="PANTHER" id="PTHR11803:SF58">
    <property type="entry name" value="PROTEIN HMF1-RELATED"/>
    <property type="match status" value="1"/>
</dbReference>
<comment type="similarity">
    <text evidence="1">Belongs to the RutC family.</text>
</comment>